<feature type="domain" description="Thioredoxin" evidence="4">
    <location>
        <begin position="35"/>
        <end position="193"/>
    </location>
</feature>
<organism evidence="5">
    <name type="scientific">Desulfacinum infernum</name>
    <dbReference type="NCBI Taxonomy" id="35837"/>
    <lineage>
        <taxon>Bacteria</taxon>
        <taxon>Pseudomonadati</taxon>
        <taxon>Thermodesulfobacteriota</taxon>
        <taxon>Syntrophobacteria</taxon>
        <taxon>Syntrophobacterales</taxon>
        <taxon>Syntrophobacteraceae</taxon>
        <taxon>Desulfacinum</taxon>
    </lineage>
</organism>
<reference evidence="5" key="1">
    <citation type="journal article" date="2020" name="mSystems">
        <title>Genome- and Community-Level Interaction Insights into Carbon Utilization and Element Cycling Functions of Hydrothermarchaeota in Hydrothermal Sediment.</title>
        <authorList>
            <person name="Zhou Z."/>
            <person name="Liu Y."/>
            <person name="Xu W."/>
            <person name="Pan J."/>
            <person name="Luo Z.H."/>
            <person name="Li M."/>
        </authorList>
    </citation>
    <scope>NUCLEOTIDE SEQUENCE [LARGE SCALE GENOMIC DNA]</scope>
    <source>
        <strain evidence="5">SpSt-456</strain>
    </source>
</reference>
<sequence length="193" mass="20895">MGLQKRFSFLIAFLAAVLAAGLGRPGWGLAESGVPGVGETFPPIALEAPKDPAMRAYLGIGDVQTFTVDQVDADVVVVEIFSMYCPHCQREAPTVNAFYEVAQKKNRPGKTLKILGVGAGNSPFEVDVFAKKYSVPFPLIPDGDYSVHKTLGQVRTPHFIAVKRGADGSRKVVYSQAGSFGSPEDFYRRLMEP</sequence>
<dbReference type="SUPFAM" id="SSF52833">
    <property type="entry name" value="Thioredoxin-like"/>
    <property type="match status" value="1"/>
</dbReference>
<evidence type="ECO:0000313" key="5">
    <source>
        <dbReference type="EMBL" id="HFK98396.1"/>
    </source>
</evidence>
<dbReference type="InterPro" id="IPR013766">
    <property type="entry name" value="Thioredoxin_domain"/>
</dbReference>
<dbReference type="CDD" id="cd02966">
    <property type="entry name" value="TlpA_like_family"/>
    <property type="match status" value="1"/>
</dbReference>
<comment type="subcellular location">
    <subcellularLocation>
        <location evidence="1">Cell envelope</location>
    </subcellularLocation>
</comment>
<dbReference type="AlphaFoldDB" id="A0A832A5J7"/>
<dbReference type="InterPro" id="IPR036249">
    <property type="entry name" value="Thioredoxin-like_sf"/>
</dbReference>
<evidence type="ECO:0000256" key="2">
    <source>
        <dbReference type="ARBA" id="ARBA00022748"/>
    </source>
</evidence>
<comment type="caution">
    <text evidence="5">The sequence shown here is derived from an EMBL/GenBank/DDBJ whole genome shotgun (WGS) entry which is preliminary data.</text>
</comment>
<gene>
    <name evidence="5" type="ORF">ENS06_13875</name>
</gene>
<evidence type="ECO:0000256" key="3">
    <source>
        <dbReference type="ARBA" id="ARBA00023284"/>
    </source>
</evidence>
<protein>
    <submittedName>
        <fullName evidence="5">TlpA family protein disulfide reductase</fullName>
    </submittedName>
</protein>
<dbReference type="GO" id="GO:0017004">
    <property type="term" value="P:cytochrome complex assembly"/>
    <property type="evidence" value="ECO:0007669"/>
    <property type="project" value="UniProtKB-KW"/>
</dbReference>
<evidence type="ECO:0000256" key="1">
    <source>
        <dbReference type="ARBA" id="ARBA00004196"/>
    </source>
</evidence>
<dbReference type="EMBL" id="DSTK01000039">
    <property type="protein sequence ID" value="HFK98396.1"/>
    <property type="molecule type" value="Genomic_DNA"/>
</dbReference>
<dbReference type="Pfam" id="PF08534">
    <property type="entry name" value="Redoxin"/>
    <property type="match status" value="1"/>
</dbReference>
<dbReference type="InterPro" id="IPR013740">
    <property type="entry name" value="Redoxin"/>
</dbReference>
<accession>A0A832A5J7</accession>
<proteinExistence type="predicted"/>
<evidence type="ECO:0000259" key="4">
    <source>
        <dbReference type="PROSITE" id="PS51352"/>
    </source>
</evidence>
<keyword evidence="3" id="KW-0676">Redox-active center</keyword>
<dbReference type="GO" id="GO:0030313">
    <property type="term" value="C:cell envelope"/>
    <property type="evidence" value="ECO:0007669"/>
    <property type="project" value="UniProtKB-SubCell"/>
</dbReference>
<dbReference type="InterPro" id="IPR017937">
    <property type="entry name" value="Thioredoxin_CS"/>
</dbReference>
<name>A0A832A5J7_9BACT</name>
<dbReference type="PROSITE" id="PS51352">
    <property type="entry name" value="THIOREDOXIN_2"/>
    <property type="match status" value="1"/>
</dbReference>
<dbReference type="GO" id="GO:0016491">
    <property type="term" value="F:oxidoreductase activity"/>
    <property type="evidence" value="ECO:0007669"/>
    <property type="project" value="InterPro"/>
</dbReference>
<dbReference type="PROSITE" id="PS00194">
    <property type="entry name" value="THIOREDOXIN_1"/>
    <property type="match status" value="1"/>
</dbReference>
<dbReference type="Gene3D" id="3.40.30.10">
    <property type="entry name" value="Glutaredoxin"/>
    <property type="match status" value="1"/>
</dbReference>
<keyword evidence="2" id="KW-0201">Cytochrome c-type biogenesis</keyword>